<dbReference type="EMBL" id="VSRR010026024">
    <property type="protein sequence ID" value="MPC67289.1"/>
    <property type="molecule type" value="Genomic_DNA"/>
</dbReference>
<dbReference type="AlphaFoldDB" id="A0A5B7HBQ3"/>
<organism evidence="2 3">
    <name type="scientific">Portunus trituberculatus</name>
    <name type="common">Swimming crab</name>
    <name type="synonym">Neptunus trituberculatus</name>
    <dbReference type="NCBI Taxonomy" id="210409"/>
    <lineage>
        <taxon>Eukaryota</taxon>
        <taxon>Metazoa</taxon>
        <taxon>Ecdysozoa</taxon>
        <taxon>Arthropoda</taxon>
        <taxon>Crustacea</taxon>
        <taxon>Multicrustacea</taxon>
        <taxon>Malacostraca</taxon>
        <taxon>Eumalacostraca</taxon>
        <taxon>Eucarida</taxon>
        <taxon>Decapoda</taxon>
        <taxon>Pleocyemata</taxon>
        <taxon>Brachyura</taxon>
        <taxon>Eubrachyura</taxon>
        <taxon>Portunoidea</taxon>
        <taxon>Portunidae</taxon>
        <taxon>Portuninae</taxon>
        <taxon>Portunus</taxon>
    </lineage>
</organism>
<feature type="region of interest" description="Disordered" evidence="1">
    <location>
        <begin position="1"/>
        <end position="30"/>
    </location>
</feature>
<protein>
    <submittedName>
        <fullName evidence="2">Uncharacterized protein</fullName>
    </submittedName>
</protein>
<sequence length="113" mass="12410">MSDLEDTDDSEQNIDSEESEESTSGEDDKDEFMRVVATGHCPTDIICVTKNILLDSGSTMEKLMKNGGRCGTVEPCLLWGPQGLQAHEFESCPRSEYRLGFLTWGNGFLVGGL</sequence>
<dbReference type="Proteomes" id="UP000324222">
    <property type="component" value="Unassembled WGS sequence"/>
</dbReference>
<keyword evidence="3" id="KW-1185">Reference proteome</keyword>
<evidence type="ECO:0000313" key="2">
    <source>
        <dbReference type="EMBL" id="MPC67289.1"/>
    </source>
</evidence>
<reference evidence="2 3" key="1">
    <citation type="submission" date="2019-05" db="EMBL/GenBank/DDBJ databases">
        <title>Another draft genome of Portunus trituberculatus and its Hox gene families provides insights of decapod evolution.</title>
        <authorList>
            <person name="Jeong J.-H."/>
            <person name="Song I."/>
            <person name="Kim S."/>
            <person name="Choi T."/>
            <person name="Kim D."/>
            <person name="Ryu S."/>
            <person name="Kim W."/>
        </authorList>
    </citation>
    <scope>NUCLEOTIDE SEQUENCE [LARGE SCALE GENOMIC DNA]</scope>
    <source>
        <tissue evidence="2">Muscle</tissue>
    </source>
</reference>
<gene>
    <name evidence="2" type="ORF">E2C01_061462</name>
</gene>
<comment type="caution">
    <text evidence="2">The sequence shown here is derived from an EMBL/GenBank/DDBJ whole genome shotgun (WGS) entry which is preliminary data.</text>
</comment>
<proteinExistence type="predicted"/>
<evidence type="ECO:0000256" key="1">
    <source>
        <dbReference type="SAM" id="MobiDB-lite"/>
    </source>
</evidence>
<accession>A0A5B7HBQ3</accession>
<evidence type="ECO:0000313" key="3">
    <source>
        <dbReference type="Proteomes" id="UP000324222"/>
    </source>
</evidence>
<name>A0A5B7HBQ3_PORTR</name>